<feature type="transmembrane region" description="Helical" evidence="2">
    <location>
        <begin position="61"/>
        <end position="78"/>
    </location>
</feature>
<evidence type="ECO:0000313" key="3">
    <source>
        <dbReference type="EMBL" id="OLF16127.1"/>
    </source>
</evidence>
<gene>
    <name evidence="3" type="ORF">BU204_18430</name>
</gene>
<name>A0A1Q8CP37_9PSEU</name>
<dbReference type="InterPro" id="IPR019051">
    <property type="entry name" value="Trp_biosyn_TM_oprn/chp"/>
</dbReference>
<dbReference type="OrthoDB" id="3697582at2"/>
<dbReference type="RefSeq" id="WP_075126929.1">
    <property type="nucleotide sequence ID" value="NZ_MSIE01000032.1"/>
</dbReference>
<comment type="caution">
    <text evidence="3">The sequence shown here is derived from an EMBL/GenBank/DDBJ whole genome shotgun (WGS) entry which is preliminary data.</text>
</comment>
<dbReference type="STRING" id="1912961.BU204_18430"/>
<dbReference type="EMBL" id="MSIE01000032">
    <property type="protein sequence ID" value="OLF16127.1"/>
    <property type="molecule type" value="Genomic_DNA"/>
</dbReference>
<feature type="transmembrane region" description="Helical" evidence="2">
    <location>
        <begin position="36"/>
        <end position="54"/>
    </location>
</feature>
<protein>
    <recommendedName>
        <fullName evidence="5">Tryptophan-associated transmembrane protein</fullName>
    </recommendedName>
</protein>
<proteinExistence type="predicted"/>
<dbReference type="Proteomes" id="UP000185596">
    <property type="component" value="Unassembled WGS sequence"/>
</dbReference>
<dbReference type="Pfam" id="PF09534">
    <property type="entry name" value="Trp_oprn_chp"/>
    <property type="match status" value="1"/>
</dbReference>
<accession>A0A1Q8CP37</accession>
<organism evidence="3 4">
    <name type="scientific">Actinophytocola xanthii</name>
    <dbReference type="NCBI Taxonomy" id="1912961"/>
    <lineage>
        <taxon>Bacteria</taxon>
        <taxon>Bacillati</taxon>
        <taxon>Actinomycetota</taxon>
        <taxon>Actinomycetes</taxon>
        <taxon>Pseudonocardiales</taxon>
        <taxon>Pseudonocardiaceae</taxon>
    </lineage>
</organism>
<keyword evidence="4" id="KW-1185">Reference proteome</keyword>
<keyword evidence="2" id="KW-1133">Transmembrane helix</keyword>
<keyword evidence="2" id="KW-0812">Transmembrane</keyword>
<feature type="transmembrane region" description="Helical" evidence="2">
    <location>
        <begin position="90"/>
        <end position="109"/>
    </location>
</feature>
<evidence type="ECO:0000256" key="2">
    <source>
        <dbReference type="SAM" id="Phobius"/>
    </source>
</evidence>
<dbReference type="AlphaFoldDB" id="A0A1Q8CP37"/>
<sequence length="159" mass="15805">MTEPTPRRPLWMVVVLLLGAAAALWGATRLDGGPGSGTGLALLALAGAGGVVAVGGWARRVVGVVVVLAGLLAGWQALGSPGAGIGRWTALLGAVLLVLAGALVVRWAGELPTLGARYRAVAPAGGSGDPDKDLWDGLSQGRDPTVGGSEDERRGVTDG</sequence>
<feature type="region of interest" description="Disordered" evidence="1">
    <location>
        <begin position="122"/>
        <end position="159"/>
    </location>
</feature>
<evidence type="ECO:0000313" key="4">
    <source>
        <dbReference type="Proteomes" id="UP000185596"/>
    </source>
</evidence>
<evidence type="ECO:0008006" key="5">
    <source>
        <dbReference type="Google" id="ProtNLM"/>
    </source>
</evidence>
<feature type="compositionally biased region" description="Basic and acidic residues" evidence="1">
    <location>
        <begin position="150"/>
        <end position="159"/>
    </location>
</feature>
<evidence type="ECO:0000256" key="1">
    <source>
        <dbReference type="SAM" id="MobiDB-lite"/>
    </source>
</evidence>
<reference evidence="3 4" key="1">
    <citation type="submission" date="2016-12" db="EMBL/GenBank/DDBJ databases">
        <title>The draft genome sequence of Actinophytocola sp. 11-183.</title>
        <authorList>
            <person name="Wang W."/>
            <person name="Yuan L."/>
        </authorList>
    </citation>
    <scope>NUCLEOTIDE SEQUENCE [LARGE SCALE GENOMIC DNA]</scope>
    <source>
        <strain evidence="3 4">11-183</strain>
    </source>
</reference>
<keyword evidence="2" id="KW-0472">Membrane</keyword>